<keyword evidence="2" id="KW-1185">Reference proteome</keyword>
<dbReference type="Proteomes" id="UP000244729">
    <property type="component" value="Chromosome"/>
</dbReference>
<dbReference type="SUPFAM" id="SSF47598">
    <property type="entry name" value="Ribbon-helix-helix"/>
    <property type="match status" value="1"/>
</dbReference>
<protein>
    <recommendedName>
        <fullName evidence="3">YfbU family protein</fullName>
    </recommendedName>
</protein>
<dbReference type="CDD" id="cd21631">
    <property type="entry name" value="RHH_CopG_NikR-like"/>
    <property type="match status" value="1"/>
</dbReference>
<dbReference type="GO" id="GO:0006355">
    <property type="term" value="P:regulation of DNA-templated transcription"/>
    <property type="evidence" value="ECO:0007669"/>
    <property type="project" value="InterPro"/>
</dbReference>
<dbReference type="SUPFAM" id="SSF116960">
    <property type="entry name" value="YfbU-like"/>
    <property type="match status" value="1"/>
</dbReference>
<evidence type="ECO:0008006" key="3">
    <source>
        <dbReference type="Google" id="ProtNLM"/>
    </source>
</evidence>
<accession>A0A2S0WVN6</accession>
<dbReference type="KEGG" id="agm:DCE93_06555"/>
<dbReference type="RefSeq" id="WP_108595173.1">
    <property type="nucleotide sequence ID" value="NZ_CP028913.1"/>
</dbReference>
<name>A0A2S0WVN6_9MICO</name>
<dbReference type="OrthoDB" id="4942058at2"/>
<dbReference type="EMBL" id="CP028913">
    <property type="protein sequence ID" value="AWB95358.1"/>
    <property type="molecule type" value="Genomic_DNA"/>
</dbReference>
<dbReference type="InterPro" id="IPR023146">
    <property type="entry name" value="YfbU_alpha-helical_sf"/>
</dbReference>
<sequence length="256" mass="29561">MAVLNIRVDDRIRDQLKEMSDDEGVTLSEFVRDLLMEAVVPVYEREVKHGEEPPAESMRIVDRQVLSLLHRILGRVLPEDANDVDGDLEYQLMRAKILEEGYTGAYWYETAGFSTELSKRDCARVSDILQMFRIITYSIDHLAKDGTPIDEKLAFRLEFQGFDHNDALEGHMAGYVKFLMGDDRWTELQPQIERNDNGNSHALMLDTYLRMLSEYRRIMDGRKRGFNRYDYLLSGDELAQISAAQVHPSNRIADGH</sequence>
<dbReference type="InterPro" id="IPR005587">
    <property type="entry name" value="UPF0304_YfbU"/>
</dbReference>
<gene>
    <name evidence="1" type="ORF">DCE93_06555</name>
</gene>
<dbReference type="InterPro" id="IPR010985">
    <property type="entry name" value="Ribbon_hlx_hlx"/>
</dbReference>
<evidence type="ECO:0000313" key="1">
    <source>
        <dbReference type="EMBL" id="AWB95358.1"/>
    </source>
</evidence>
<evidence type="ECO:0000313" key="2">
    <source>
        <dbReference type="Proteomes" id="UP000244729"/>
    </source>
</evidence>
<proteinExistence type="predicted"/>
<reference evidence="1 2" key="1">
    <citation type="submission" date="2018-04" db="EMBL/GenBank/DDBJ databases">
        <authorList>
            <person name="Li J."/>
        </authorList>
    </citation>
    <scope>NUCLEOTIDE SEQUENCE [LARGE SCALE GENOMIC DNA]</scope>
    <source>
        <strain evidence="2">30A</strain>
    </source>
</reference>
<dbReference type="AlphaFoldDB" id="A0A2S0WVN6"/>
<dbReference type="Pfam" id="PF03887">
    <property type="entry name" value="YfbU"/>
    <property type="match status" value="1"/>
</dbReference>
<dbReference type="Gene3D" id="1.10.3190.10">
    <property type="entry name" value="yfbu gene product, domain 2"/>
    <property type="match status" value="1"/>
</dbReference>
<organism evidence="1 2">
    <name type="scientific">Agromyces badenianii</name>
    <dbReference type="NCBI Taxonomy" id="2080742"/>
    <lineage>
        <taxon>Bacteria</taxon>
        <taxon>Bacillati</taxon>
        <taxon>Actinomycetota</taxon>
        <taxon>Actinomycetes</taxon>
        <taxon>Micrococcales</taxon>
        <taxon>Microbacteriaceae</taxon>
        <taxon>Agromyces</taxon>
    </lineage>
</organism>